<protein>
    <submittedName>
        <fullName evidence="1">Carboxypeptidase regulatory-like domain-containing protein</fullName>
    </submittedName>
</protein>
<dbReference type="RefSeq" id="WP_380019557.1">
    <property type="nucleotide sequence ID" value="NZ_JBHSHD010000005.1"/>
</dbReference>
<reference evidence="2" key="1">
    <citation type="journal article" date="2019" name="Int. J. Syst. Evol. Microbiol.">
        <title>The Global Catalogue of Microorganisms (GCM) 10K type strain sequencing project: providing services to taxonomists for standard genome sequencing and annotation.</title>
        <authorList>
            <consortium name="The Broad Institute Genomics Platform"/>
            <consortium name="The Broad Institute Genome Sequencing Center for Infectious Disease"/>
            <person name="Wu L."/>
            <person name="Ma J."/>
        </authorList>
    </citation>
    <scope>NUCLEOTIDE SEQUENCE [LARGE SCALE GENOMIC DNA]</scope>
    <source>
        <strain evidence="2">CCUG 30340</strain>
    </source>
</reference>
<evidence type="ECO:0000313" key="1">
    <source>
        <dbReference type="EMBL" id="MFC4819762.1"/>
    </source>
</evidence>
<dbReference type="EMBL" id="JBHSHD010000005">
    <property type="protein sequence ID" value="MFC4819762.1"/>
    <property type="molecule type" value="Genomic_DNA"/>
</dbReference>
<dbReference type="InterPro" id="IPR029062">
    <property type="entry name" value="Class_I_gatase-like"/>
</dbReference>
<name>A0ABV9QWA9_9GAMM</name>
<evidence type="ECO:0000313" key="2">
    <source>
        <dbReference type="Proteomes" id="UP001595886"/>
    </source>
</evidence>
<proteinExistence type="predicted"/>
<dbReference type="SUPFAM" id="SSF52317">
    <property type="entry name" value="Class I glutamine amidotransferase-like"/>
    <property type="match status" value="1"/>
</dbReference>
<organism evidence="1 2">
    <name type="scientific">Dokdonella ginsengisoli</name>
    <dbReference type="NCBI Taxonomy" id="363846"/>
    <lineage>
        <taxon>Bacteria</taxon>
        <taxon>Pseudomonadati</taxon>
        <taxon>Pseudomonadota</taxon>
        <taxon>Gammaproteobacteria</taxon>
        <taxon>Lysobacterales</taxon>
        <taxon>Rhodanobacteraceae</taxon>
        <taxon>Dokdonella</taxon>
    </lineage>
</organism>
<accession>A0ABV9QWA9</accession>
<gene>
    <name evidence="1" type="ORF">ACFO6Q_05480</name>
</gene>
<comment type="caution">
    <text evidence="1">The sequence shown here is derived from an EMBL/GenBank/DDBJ whole genome shotgun (WGS) entry which is preliminary data.</text>
</comment>
<keyword evidence="2" id="KW-1185">Reference proteome</keyword>
<sequence>MNLPLIAAVVIALAALAGIVRSRRAPRRRLARIGLQILAAAALYACLFPPHTREDFAADELVVLTPGATAAQLAALPLAAKAVALPGVAADAAVERVPDLGTALRRHAQAQRLRIVGGGLPQRDRDAARGRVVEFDAAPLPGGVVELDAPVSVPVGGVFRVDGRVDGVPDARVELRDPSGAVVAAQAPDAQGRFSLQAVAKGEGVARFALNVLGADGARVDSLAVPLAARAGAPLKILLLAGAPDPELKYLRRWAADAGLALDSRLALSDGVALTEGAPALDAQALQSVDLAVLDERSWAALDAQGRQVLIDAVRGGLGLLLRVTGPIAEPVAAQWAELGYRVTPSEPGAAVRLDRMLGLGDAAPALARRALTVDAPDAAPLLRADDGSPLAWSRNLGRGRVALWLLADSYRLGLAGAASAFGTLWSEATATVARARGETPPSLPGEARVDERATFCAVAPDAAVETETGARSELLVDAGGCAAYWPEAPGWHVLSSGGQRWPFHVRARDEAPALAAGLTQRATRALLVAPSSSADAQTRSLPLPRWPFFLAWLALAALLWWFERDTTGSPPRSA</sequence>
<dbReference type="Proteomes" id="UP001595886">
    <property type="component" value="Unassembled WGS sequence"/>
</dbReference>